<keyword evidence="8" id="KW-0449">Lipoprotein</keyword>
<dbReference type="PROSITE" id="PS01311">
    <property type="entry name" value="LGT"/>
    <property type="match status" value="1"/>
</dbReference>
<keyword evidence="2 7" id="KW-1003">Cell membrane</keyword>
<feature type="binding site" evidence="7">
    <location>
        <position position="143"/>
    </location>
    <ligand>
        <name>a 1,2-diacyl-sn-glycero-3-phospho-(1'-sn-glycerol)</name>
        <dbReference type="ChEBI" id="CHEBI:64716"/>
    </ligand>
</feature>
<dbReference type="GO" id="GO:0005886">
    <property type="term" value="C:plasma membrane"/>
    <property type="evidence" value="ECO:0007669"/>
    <property type="project" value="UniProtKB-SubCell"/>
</dbReference>
<evidence type="ECO:0000256" key="7">
    <source>
        <dbReference type="HAMAP-Rule" id="MF_01147"/>
    </source>
</evidence>
<dbReference type="EC" id="2.5.1.145" evidence="7"/>
<dbReference type="InterPro" id="IPR001640">
    <property type="entry name" value="Lgt"/>
</dbReference>
<dbReference type="UniPathway" id="UPA00664"/>
<organism evidence="8 9">
    <name type="scientific">Boudabousia liubingyangii</name>
    <dbReference type="NCBI Taxonomy" id="1921764"/>
    <lineage>
        <taxon>Bacteria</taxon>
        <taxon>Bacillati</taxon>
        <taxon>Actinomycetota</taxon>
        <taxon>Actinomycetes</taxon>
        <taxon>Actinomycetales</taxon>
        <taxon>Actinomycetaceae</taxon>
        <taxon>Boudabousia</taxon>
    </lineage>
</organism>
<dbReference type="PANTHER" id="PTHR30589:SF0">
    <property type="entry name" value="PHOSPHATIDYLGLYCEROL--PROLIPOPROTEIN DIACYLGLYCERYL TRANSFERASE"/>
    <property type="match status" value="1"/>
</dbReference>
<feature type="transmembrane region" description="Helical" evidence="7">
    <location>
        <begin position="184"/>
        <end position="201"/>
    </location>
</feature>
<feature type="transmembrane region" description="Helical" evidence="7">
    <location>
        <begin position="93"/>
        <end position="117"/>
    </location>
</feature>
<comment type="caution">
    <text evidence="8">The sequence shown here is derived from an EMBL/GenBank/DDBJ whole genome shotgun (WGS) entry which is preliminary data.</text>
</comment>
<feature type="transmembrane region" description="Helical" evidence="7">
    <location>
        <begin position="23"/>
        <end position="42"/>
    </location>
</feature>
<evidence type="ECO:0000256" key="5">
    <source>
        <dbReference type="ARBA" id="ARBA00022989"/>
    </source>
</evidence>
<dbReference type="GO" id="GO:0042158">
    <property type="term" value="P:lipoprotein biosynthetic process"/>
    <property type="evidence" value="ECO:0007669"/>
    <property type="project" value="UniProtKB-UniRule"/>
</dbReference>
<dbReference type="HAMAP" id="MF_01147">
    <property type="entry name" value="Lgt"/>
    <property type="match status" value="1"/>
</dbReference>
<proteinExistence type="inferred from homology"/>
<dbReference type="NCBIfam" id="TIGR00544">
    <property type="entry name" value="lgt"/>
    <property type="match status" value="1"/>
</dbReference>
<feature type="transmembrane region" description="Helical" evidence="7">
    <location>
        <begin position="124"/>
        <end position="142"/>
    </location>
</feature>
<evidence type="ECO:0000313" key="9">
    <source>
        <dbReference type="Proteomes" id="UP000186785"/>
    </source>
</evidence>
<accession>A0A1Q5PND1</accession>
<protein>
    <recommendedName>
        <fullName evidence="7">Phosphatidylglycerol--prolipoprotein diacylglyceryl transferase</fullName>
        <ecNumber evidence="7">2.5.1.145</ecNumber>
    </recommendedName>
</protein>
<keyword evidence="9" id="KW-1185">Reference proteome</keyword>
<feature type="transmembrane region" description="Helical" evidence="7">
    <location>
        <begin position="54"/>
        <end position="73"/>
    </location>
</feature>
<dbReference type="STRING" id="1921764.BSR28_03800"/>
<keyword evidence="3 7" id="KW-0808">Transferase</keyword>
<gene>
    <name evidence="7" type="primary">lgt</name>
    <name evidence="8" type="ORF">BSR29_04230</name>
</gene>
<evidence type="ECO:0000256" key="2">
    <source>
        <dbReference type="ARBA" id="ARBA00022475"/>
    </source>
</evidence>
<evidence type="ECO:0000256" key="1">
    <source>
        <dbReference type="ARBA" id="ARBA00007150"/>
    </source>
</evidence>
<name>A0A1Q5PND1_9ACTO</name>
<comment type="pathway">
    <text evidence="7">Protein modification; lipoprotein biosynthesis (diacylglyceryl transfer).</text>
</comment>
<dbReference type="GO" id="GO:0008961">
    <property type="term" value="F:phosphatidylglycerol-prolipoprotein diacylglyceryl transferase activity"/>
    <property type="evidence" value="ECO:0007669"/>
    <property type="project" value="UniProtKB-UniRule"/>
</dbReference>
<feature type="transmembrane region" description="Helical" evidence="7">
    <location>
        <begin position="247"/>
        <end position="263"/>
    </location>
</feature>
<evidence type="ECO:0000256" key="4">
    <source>
        <dbReference type="ARBA" id="ARBA00022692"/>
    </source>
</evidence>
<sequence length="290" mass="32528">MFTLPLSIPSPSQSVWYLGPLPLRAYALFILCGILLTLFWGNKRYADRGGDPELIWEVAIWAVPMGIIGGRLYEVATSPSRYFPPSGSLWLIPQVWLGGMGIMGAIILGCATVWLVMRHHHARVAPFFDSLAPAVLVAQAVGRLGNYFNQELFGLPTTLPWGLQIDDAHLPAGYPSGTLFHPTFLYELIWNLLGALVLVWMGKHLKLYAGQLAWAYLIVYGLGRAWIENVRIDEPAHWVGPLRLASWFALSWVLVGILGWFWAKYRAEPSTLTTKEVESWQEAERERAGK</sequence>
<comment type="function">
    <text evidence="7">Catalyzes the transfer of the diacylglyceryl group from phosphatidylglycerol to the sulfhydryl group of the N-terminal cysteine of a prolipoprotein, the first step in the formation of mature lipoproteins.</text>
</comment>
<reference evidence="8 9" key="1">
    <citation type="submission" date="2016-11" db="EMBL/GenBank/DDBJ databases">
        <title>Actinomyces gypaetusis sp. nov. isolated from the vulture Gypaetus barbatus in Qinghai Tibet Plateau China.</title>
        <authorList>
            <person name="Meng X."/>
        </authorList>
    </citation>
    <scope>NUCLEOTIDE SEQUENCE [LARGE SCALE GENOMIC DNA]</scope>
    <source>
        <strain evidence="8 9">VUL4_2</strain>
    </source>
</reference>
<evidence type="ECO:0000256" key="6">
    <source>
        <dbReference type="ARBA" id="ARBA00023136"/>
    </source>
</evidence>
<dbReference type="PANTHER" id="PTHR30589">
    <property type="entry name" value="PROLIPOPROTEIN DIACYLGLYCERYL TRANSFERASE"/>
    <property type="match status" value="1"/>
</dbReference>
<keyword evidence="4 7" id="KW-0812">Transmembrane</keyword>
<keyword evidence="6 7" id="KW-0472">Membrane</keyword>
<comment type="catalytic activity">
    <reaction evidence="7">
        <text>L-cysteinyl-[prolipoprotein] + a 1,2-diacyl-sn-glycero-3-phospho-(1'-sn-glycerol) = an S-1,2-diacyl-sn-glyceryl-L-cysteinyl-[prolipoprotein] + sn-glycerol 1-phosphate + H(+)</text>
        <dbReference type="Rhea" id="RHEA:56712"/>
        <dbReference type="Rhea" id="RHEA-COMP:14679"/>
        <dbReference type="Rhea" id="RHEA-COMP:14680"/>
        <dbReference type="ChEBI" id="CHEBI:15378"/>
        <dbReference type="ChEBI" id="CHEBI:29950"/>
        <dbReference type="ChEBI" id="CHEBI:57685"/>
        <dbReference type="ChEBI" id="CHEBI:64716"/>
        <dbReference type="ChEBI" id="CHEBI:140658"/>
        <dbReference type="EC" id="2.5.1.145"/>
    </reaction>
</comment>
<comment type="similarity">
    <text evidence="1 7">Belongs to the Lgt family.</text>
</comment>
<comment type="subcellular location">
    <subcellularLocation>
        <location evidence="7">Cell membrane</location>
        <topology evidence="7">Multi-pass membrane protein</topology>
    </subcellularLocation>
</comment>
<dbReference type="EMBL" id="MQSV01000002">
    <property type="protein sequence ID" value="OKL49047.1"/>
    <property type="molecule type" value="Genomic_DNA"/>
</dbReference>
<feature type="transmembrane region" description="Helical" evidence="7">
    <location>
        <begin position="208"/>
        <end position="227"/>
    </location>
</feature>
<dbReference type="OrthoDB" id="871140at2"/>
<evidence type="ECO:0000313" key="8">
    <source>
        <dbReference type="EMBL" id="OKL49047.1"/>
    </source>
</evidence>
<keyword evidence="5 7" id="KW-1133">Transmembrane helix</keyword>
<dbReference type="Proteomes" id="UP000186785">
    <property type="component" value="Unassembled WGS sequence"/>
</dbReference>
<dbReference type="AlphaFoldDB" id="A0A1Q5PND1"/>
<evidence type="ECO:0000256" key="3">
    <source>
        <dbReference type="ARBA" id="ARBA00022679"/>
    </source>
</evidence>
<dbReference type="Pfam" id="PF01790">
    <property type="entry name" value="LGT"/>
    <property type="match status" value="1"/>
</dbReference>
<dbReference type="RefSeq" id="WP_073709036.1">
    <property type="nucleotide sequence ID" value="NZ_MQSU01000002.1"/>
</dbReference>